<sequence>MKNYAKNHQFKIYSIMIFLFLVLNCSTKKYVIYNAVTGTVVDFENGKPLKDVKIFVDKFASNDFDTIKTNQKGYFFIDGFQSSYKYLNMQAKVSYNYHIEKSGYKTKIITIKNLIYSKDNKLDTIKLKEIILTKE</sequence>
<dbReference type="InterPro" id="IPR008969">
    <property type="entry name" value="CarboxyPept-like_regulatory"/>
</dbReference>
<proteinExistence type="predicted"/>
<reference evidence="1 2" key="1">
    <citation type="submission" date="2020-11" db="EMBL/GenBank/DDBJ databases">
        <title>Kaistella gelatinilytica sp. nov., a flavobacterium isolated from Antarctic Soil.</title>
        <authorList>
            <person name="Li J."/>
        </authorList>
    </citation>
    <scope>NUCLEOTIDE SEQUENCE [LARGE SCALE GENOMIC DNA]</scope>
    <source>
        <strain evidence="1 2">G5-32</strain>
    </source>
</reference>
<gene>
    <name evidence="1" type="ORF">IV494_14630</name>
</gene>
<dbReference type="EMBL" id="JADPVI010000005">
    <property type="protein sequence ID" value="MBF8458416.1"/>
    <property type="molecule type" value="Genomic_DNA"/>
</dbReference>
<organism evidence="1 2">
    <name type="scientific">Kaistella gelatinilytica</name>
    <dbReference type="NCBI Taxonomy" id="2787636"/>
    <lineage>
        <taxon>Bacteria</taxon>
        <taxon>Pseudomonadati</taxon>
        <taxon>Bacteroidota</taxon>
        <taxon>Flavobacteriia</taxon>
        <taxon>Flavobacteriales</taxon>
        <taxon>Weeksellaceae</taxon>
        <taxon>Chryseobacterium group</taxon>
        <taxon>Kaistella</taxon>
    </lineage>
</organism>
<dbReference type="Gene3D" id="2.60.40.1120">
    <property type="entry name" value="Carboxypeptidase-like, regulatory domain"/>
    <property type="match status" value="1"/>
</dbReference>
<name>A0ABS0FFF3_9FLAO</name>
<dbReference type="RefSeq" id="WP_196080854.1">
    <property type="nucleotide sequence ID" value="NZ_JADPVI010000005.1"/>
</dbReference>
<comment type="caution">
    <text evidence="1">The sequence shown here is derived from an EMBL/GenBank/DDBJ whole genome shotgun (WGS) entry which is preliminary data.</text>
</comment>
<keyword evidence="2" id="KW-1185">Reference proteome</keyword>
<dbReference type="Proteomes" id="UP000660070">
    <property type="component" value="Unassembled WGS sequence"/>
</dbReference>
<protein>
    <submittedName>
        <fullName evidence="1">Carboxypeptidase regulatory-like domain-containing protein</fullName>
    </submittedName>
</protein>
<evidence type="ECO:0000313" key="2">
    <source>
        <dbReference type="Proteomes" id="UP000660070"/>
    </source>
</evidence>
<evidence type="ECO:0000313" key="1">
    <source>
        <dbReference type="EMBL" id="MBF8458416.1"/>
    </source>
</evidence>
<dbReference type="SUPFAM" id="SSF49464">
    <property type="entry name" value="Carboxypeptidase regulatory domain-like"/>
    <property type="match status" value="1"/>
</dbReference>
<accession>A0ABS0FFF3</accession>